<sequence length="218" mass="23430">MSPVTEPSHLTITRAAYDAIAVDYAQHFRAEPSNAFGRAMLGAFAELVRGSGPVADLGCGPGNVTAHLHSLGLDVFGVDLSPKTVENARRLHPDLRFDVGSMTELALADGALGGIVAWYSVIHTPQELLPELFAEFHRLLAPGGHVLLAFQVGDQPLHLAEAWGHRIGLDFRRLSPDHITELLEQAGFAVAARLVREPDPAEAPAEPVPQAHLLARRS</sequence>
<keyword evidence="2" id="KW-0808">Transferase</keyword>
<accession>A0ABP3NPK0</accession>
<evidence type="ECO:0000313" key="5">
    <source>
        <dbReference type="Proteomes" id="UP001500729"/>
    </source>
</evidence>
<keyword evidence="5" id="KW-1185">Reference proteome</keyword>
<dbReference type="GO" id="GO:0032259">
    <property type="term" value="P:methylation"/>
    <property type="evidence" value="ECO:0007669"/>
    <property type="project" value="UniProtKB-KW"/>
</dbReference>
<gene>
    <name evidence="4" type="ORF">GCM10009533_52400</name>
</gene>
<proteinExistence type="predicted"/>
<dbReference type="EMBL" id="BAAAGS010000043">
    <property type="protein sequence ID" value="GAA0547152.1"/>
    <property type="molecule type" value="Genomic_DNA"/>
</dbReference>
<dbReference type="Gene3D" id="3.40.50.150">
    <property type="entry name" value="Vaccinia Virus protein VP39"/>
    <property type="match status" value="1"/>
</dbReference>
<dbReference type="PANTHER" id="PTHR43861:SF1">
    <property type="entry name" value="TRANS-ACONITATE 2-METHYLTRANSFERASE"/>
    <property type="match status" value="1"/>
</dbReference>
<feature type="domain" description="Methyltransferase" evidence="3">
    <location>
        <begin position="54"/>
        <end position="144"/>
    </location>
</feature>
<dbReference type="InterPro" id="IPR041698">
    <property type="entry name" value="Methyltransf_25"/>
</dbReference>
<comment type="caution">
    <text evidence="4">The sequence shown here is derived from an EMBL/GenBank/DDBJ whole genome shotgun (WGS) entry which is preliminary data.</text>
</comment>
<dbReference type="SUPFAM" id="SSF53335">
    <property type="entry name" value="S-adenosyl-L-methionine-dependent methyltransferases"/>
    <property type="match status" value="1"/>
</dbReference>
<name>A0ABP3NPK0_SACER</name>
<organism evidence="4 5">
    <name type="scientific">Saccharopolyspora erythraea</name>
    <name type="common">Streptomyces erythraeus</name>
    <dbReference type="NCBI Taxonomy" id="1836"/>
    <lineage>
        <taxon>Bacteria</taxon>
        <taxon>Bacillati</taxon>
        <taxon>Actinomycetota</taxon>
        <taxon>Actinomycetes</taxon>
        <taxon>Pseudonocardiales</taxon>
        <taxon>Pseudonocardiaceae</taxon>
        <taxon>Saccharopolyspora</taxon>
    </lineage>
</organism>
<reference evidence="5" key="1">
    <citation type="journal article" date="2019" name="Int. J. Syst. Evol. Microbiol.">
        <title>The Global Catalogue of Microorganisms (GCM) 10K type strain sequencing project: providing services to taxonomists for standard genome sequencing and annotation.</title>
        <authorList>
            <consortium name="The Broad Institute Genomics Platform"/>
            <consortium name="The Broad Institute Genome Sequencing Center for Infectious Disease"/>
            <person name="Wu L."/>
            <person name="Ma J."/>
        </authorList>
    </citation>
    <scope>NUCLEOTIDE SEQUENCE [LARGE SCALE GENOMIC DNA]</scope>
    <source>
        <strain evidence="5">JCM 10303</strain>
    </source>
</reference>
<evidence type="ECO:0000259" key="3">
    <source>
        <dbReference type="Pfam" id="PF13649"/>
    </source>
</evidence>
<dbReference type="Proteomes" id="UP001500729">
    <property type="component" value="Unassembled WGS sequence"/>
</dbReference>
<keyword evidence="1 4" id="KW-0489">Methyltransferase</keyword>
<dbReference type="Pfam" id="PF13649">
    <property type="entry name" value="Methyltransf_25"/>
    <property type="match status" value="1"/>
</dbReference>
<dbReference type="GO" id="GO:0008168">
    <property type="term" value="F:methyltransferase activity"/>
    <property type="evidence" value="ECO:0007669"/>
    <property type="project" value="UniProtKB-KW"/>
</dbReference>
<evidence type="ECO:0000256" key="1">
    <source>
        <dbReference type="ARBA" id="ARBA00022603"/>
    </source>
</evidence>
<dbReference type="CDD" id="cd02440">
    <property type="entry name" value="AdoMet_MTases"/>
    <property type="match status" value="1"/>
</dbReference>
<dbReference type="InterPro" id="IPR029063">
    <property type="entry name" value="SAM-dependent_MTases_sf"/>
</dbReference>
<evidence type="ECO:0000313" key="4">
    <source>
        <dbReference type="EMBL" id="GAA0547152.1"/>
    </source>
</evidence>
<dbReference type="PANTHER" id="PTHR43861">
    <property type="entry name" value="TRANS-ACONITATE 2-METHYLTRANSFERASE-RELATED"/>
    <property type="match status" value="1"/>
</dbReference>
<protein>
    <submittedName>
        <fullName evidence="4">Class I SAM-dependent methyltransferase</fullName>
    </submittedName>
</protein>
<evidence type="ECO:0000256" key="2">
    <source>
        <dbReference type="ARBA" id="ARBA00022679"/>
    </source>
</evidence>